<dbReference type="PANTHER" id="PTHR37481:SF1">
    <property type="entry name" value="LIPOPOLYSACCHARIDE EXPORT SYSTEM PROTEIN LPTC"/>
    <property type="match status" value="1"/>
</dbReference>
<evidence type="ECO:0000256" key="5">
    <source>
        <dbReference type="ARBA" id="ARBA00023136"/>
    </source>
</evidence>
<dbReference type="GO" id="GO:0017089">
    <property type="term" value="F:glycolipid transfer activity"/>
    <property type="evidence" value="ECO:0007669"/>
    <property type="project" value="TreeGrafter"/>
</dbReference>
<evidence type="ECO:0000256" key="1">
    <source>
        <dbReference type="ARBA" id="ARBA00022475"/>
    </source>
</evidence>
<evidence type="ECO:0000256" key="4">
    <source>
        <dbReference type="ARBA" id="ARBA00022989"/>
    </source>
</evidence>
<keyword evidence="4" id="KW-1133">Transmembrane helix</keyword>
<dbReference type="GO" id="GO:0005886">
    <property type="term" value="C:plasma membrane"/>
    <property type="evidence" value="ECO:0007669"/>
    <property type="project" value="InterPro"/>
</dbReference>
<keyword evidence="7" id="KW-1185">Reference proteome</keyword>
<keyword evidence="2" id="KW-0997">Cell inner membrane</keyword>
<sequence length="188" mass="21390">MARWALGLLLAIGLILSLWLMGDREAPSLPQPEPPPEAAVHPDYWISGAQIQRYDADGQPLARLNAEELANYPDDQRSELRQVQIHREPVAGLSWDIRADHGMVSGDSDHVHLYGDVRIERHRQTRLTASLFSDSLDYFPEQELLLTDEPVRMEQGPSQTTGRGMRAELDKDRIKILSEVRTRHVPRD</sequence>
<evidence type="ECO:0000256" key="3">
    <source>
        <dbReference type="ARBA" id="ARBA00022692"/>
    </source>
</evidence>
<name>A0AAP6MKX3_9GAMM</name>
<evidence type="ECO:0000256" key="2">
    <source>
        <dbReference type="ARBA" id="ARBA00022519"/>
    </source>
</evidence>
<dbReference type="AlphaFoldDB" id="A0AAP6MKX3"/>
<dbReference type="PANTHER" id="PTHR37481">
    <property type="entry name" value="LIPOPOLYSACCHARIDE EXPORT SYSTEM PROTEIN LPTC"/>
    <property type="match status" value="1"/>
</dbReference>
<dbReference type="Pfam" id="PF06835">
    <property type="entry name" value="LptC"/>
    <property type="match status" value="1"/>
</dbReference>
<organism evidence="6 7">
    <name type="scientific">Natronospira elongata</name>
    <dbReference type="NCBI Taxonomy" id="3110268"/>
    <lineage>
        <taxon>Bacteria</taxon>
        <taxon>Pseudomonadati</taxon>
        <taxon>Pseudomonadota</taxon>
        <taxon>Gammaproteobacteria</taxon>
        <taxon>Natronospirales</taxon>
        <taxon>Natronospiraceae</taxon>
        <taxon>Natronospira</taxon>
    </lineage>
</organism>
<dbReference type="InterPro" id="IPR052363">
    <property type="entry name" value="LPS_export_LptC"/>
</dbReference>
<comment type="caution">
    <text evidence="6">The sequence shown here is derived from an EMBL/GenBank/DDBJ whole genome shotgun (WGS) entry which is preliminary data.</text>
</comment>
<dbReference type="InterPro" id="IPR010664">
    <property type="entry name" value="LipoPS_assembly_LptC-rel"/>
</dbReference>
<gene>
    <name evidence="6" type="primary">lptC</name>
    <name evidence="6" type="ORF">VCB98_03450</name>
</gene>
<dbReference type="InterPro" id="IPR026265">
    <property type="entry name" value="LptC"/>
</dbReference>
<keyword evidence="5" id="KW-0472">Membrane</keyword>
<dbReference type="RefSeq" id="WP_346050502.1">
    <property type="nucleotide sequence ID" value="NZ_JAYGII010000004.1"/>
</dbReference>
<dbReference type="NCBIfam" id="TIGR04409">
    <property type="entry name" value="LptC_YrbK"/>
    <property type="match status" value="1"/>
</dbReference>
<keyword evidence="1" id="KW-1003">Cell membrane</keyword>
<accession>A0AAP6MKX3</accession>
<dbReference type="Gene3D" id="2.60.450.10">
    <property type="entry name" value="Lipopolysaccharide (LPS) transport protein A like domain"/>
    <property type="match status" value="1"/>
</dbReference>
<evidence type="ECO:0000313" key="6">
    <source>
        <dbReference type="EMBL" id="MEA5444870.1"/>
    </source>
</evidence>
<reference evidence="6 7" key="1">
    <citation type="submission" date="2023-12" db="EMBL/GenBank/DDBJ databases">
        <title>Whole-genome sequencing of halo(alkali)philic microorganisms from hypersaline lakes.</title>
        <authorList>
            <person name="Sorokin D.Y."/>
            <person name="Merkel A.Y."/>
            <person name="Messina E."/>
            <person name="Yakimov M."/>
        </authorList>
    </citation>
    <scope>NUCLEOTIDE SEQUENCE [LARGE SCALE GENOMIC DNA]</scope>
    <source>
        <strain evidence="6 7">AB-CW1</strain>
    </source>
</reference>
<dbReference type="Proteomes" id="UP001302316">
    <property type="component" value="Unassembled WGS sequence"/>
</dbReference>
<dbReference type="GO" id="GO:0015221">
    <property type="term" value="F:lipopolysaccharide transmembrane transporter activity"/>
    <property type="evidence" value="ECO:0007669"/>
    <property type="project" value="InterPro"/>
</dbReference>
<protein>
    <submittedName>
        <fullName evidence="6">LPS export ABC transporter periplasmic protein LptC</fullName>
    </submittedName>
</protein>
<keyword evidence="3" id="KW-0812">Transmembrane</keyword>
<evidence type="ECO:0000313" key="7">
    <source>
        <dbReference type="Proteomes" id="UP001302316"/>
    </source>
</evidence>
<dbReference type="GO" id="GO:0030288">
    <property type="term" value="C:outer membrane-bounded periplasmic space"/>
    <property type="evidence" value="ECO:0007669"/>
    <property type="project" value="TreeGrafter"/>
</dbReference>
<proteinExistence type="predicted"/>
<dbReference type="EMBL" id="JAYGII010000004">
    <property type="protein sequence ID" value="MEA5444870.1"/>
    <property type="molecule type" value="Genomic_DNA"/>
</dbReference>